<dbReference type="AlphaFoldDB" id="A0A6G0XVV4"/>
<dbReference type="VEuPathDB" id="FungiDB:AeMF1_018920"/>
<feature type="region of interest" description="Disordered" evidence="3">
    <location>
        <begin position="76"/>
        <end position="152"/>
    </location>
</feature>
<evidence type="ECO:0000313" key="5">
    <source>
        <dbReference type="EMBL" id="KAF0744515.1"/>
    </source>
</evidence>
<dbReference type="InterPro" id="IPR045281">
    <property type="entry name" value="CONSTANS-like"/>
</dbReference>
<feature type="compositionally biased region" description="Polar residues" evidence="3">
    <location>
        <begin position="79"/>
        <end position="100"/>
    </location>
</feature>
<name>A0A6G0XVV4_9STRA</name>
<organism evidence="5 6">
    <name type="scientific">Aphanomyces euteiches</name>
    <dbReference type="NCBI Taxonomy" id="100861"/>
    <lineage>
        <taxon>Eukaryota</taxon>
        <taxon>Sar</taxon>
        <taxon>Stramenopiles</taxon>
        <taxon>Oomycota</taxon>
        <taxon>Saprolegniomycetes</taxon>
        <taxon>Saprolegniales</taxon>
        <taxon>Verrucalvaceae</taxon>
        <taxon>Aphanomyces</taxon>
    </lineage>
</organism>
<dbReference type="PANTHER" id="PTHR31319:SF77">
    <property type="entry name" value="ZINC FINGER PROTEIN CONSTANS-LIKE 4"/>
    <property type="match status" value="1"/>
</dbReference>
<dbReference type="InterPro" id="IPR010402">
    <property type="entry name" value="CCT_domain"/>
</dbReference>
<dbReference type="GO" id="GO:0005634">
    <property type="term" value="C:nucleus"/>
    <property type="evidence" value="ECO:0007669"/>
    <property type="project" value="UniProtKB-SubCell"/>
</dbReference>
<dbReference type="PROSITE" id="PS51017">
    <property type="entry name" value="CCT"/>
    <property type="match status" value="1"/>
</dbReference>
<protein>
    <recommendedName>
        <fullName evidence="4">CCT domain-containing protein</fullName>
    </recommendedName>
</protein>
<feature type="domain" description="CCT" evidence="4">
    <location>
        <begin position="171"/>
        <end position="213"/>
    </location>
</feature>
<comment type="subcellular location">
    <subcellularLocation>
        <location evidence="1">Nucleus</location>
    </subcellularLocation>
</comment>
<dbReference type="EMBL" id="VJMJ01000009">
    <property type="protein sequence ID" value="KAF0744515.1"/>
    <property type="molecule type" value="Genomic_DNA"/>
</dbReference>
<gene>
    <name evidence="5" type="ORF">Ae201684_000991</name>
</gene>
<dbReference type="Pfam" id="PF06203">
    <property type="entry name" value="CCT"/>
    <property type="match status" value="1"/>
</dbReference>
<evidence type="ECO:0000313" key="6">
    <source>
        <dbReference type="Proteomes" id="UP000481153"/>
    </source>
</evidence>
<accession>A0A6G0XVV4</accession>
<evidence type="ECO:0000256" key="1">
    <source>
        <dbReference type="ARBA" id="ARBA00004123"/>
    </source>
</evidence>
<keyword evidence="6" id="KW-1185">Reference proteome</keyword>
<evidence type="ECO:0000259" key="4">
    <source>
        <dbReference type="PROSITE" id="PS51017"/>
    </source>
</evidence>
<comment type="caution">
    <text evidence="5">The sequence shown here is derived from an EMBL/GenBank/DDBJ whole genome shotgun (WGS) entry which is preliminary data.</text>
</comment>
<dbReference type="PANTHER" id="PTHR31319">
    <property type="entry name" value="ZINC FINGER PROTEIN CONSTANS-LIKE 4"/>
    <property type="match status" value="1"/>
</dbReference>
<reference evidence="5 6" key="1">
    <citation type="submission" date="2019-07" db="EMBL/GenBank/DDBJ databases">
        <title>Genomics analysis of Aphanomyces spp. identifies a new class of oomycete effector associated with host adaptation.</title>
        <authorList>
            <person name="Gaulin E."/>
        </authorList>
    </citation>
    <scope>NUCLEOTIDE SEQUENCE [LARGE SCALE GENOMIC DNA]</scope>
    <source>
        <strain evidence="5 6">ATCC 201684</strain>
    </source>
</reference>
<proteinExistence type="predicted"/>
<evidence type="ECO:0000256" key="3">
    <source>
        <dbReference type="SAM" id="MobiDB-lite"/>
    </source>
</evidence>
<evidence type="ECO:0000256" key="2">
    <source>
        <dbReference type="ARBA" id="ARBA00023242"/>
    </source>
</evidence>
<dbReference type="Proteomes" id="UP000481153">
    <property type="component" value="Unassembled WGS sequence"/>
</dbReference>
<keyword evidence="2" id="KW-0539">Nucleus</keyword>
<sequence>MNVATTRKRGLDDNKMLFDSIRRASPSQAHIVHDIISKRIAIDGKQPQPNSQEALDLLKSQELFLSVVLDWQKHEHSDTSSVHGGDTSSQPTYASSVESSEPSDHEGGAATRLINFTRSSKQSKLKSEDPSPTNAPKVHTLPQPQPLPNLNLNNLLPAPTKRIGIYTPRSRQELLQKYMEKRSKRLSRKKVRYRVRKTLANARPRVKGRFVKTEQPLTAAAVEEMEKKQTKMMVVASGFDYAQAFYDCERNTKTEVAEVISSITITKKRRGEEIDWEEWSVRLDQSILSLLPSQYVDSPFPEVFSELANLVGDAEEECSPEAYSKALHSGAVYVALCLSHYMSLRHPSLWEHDDELSPILKHYLSDIKTLWSRRKTKTGQMFDFIQGAVSGIAAVIWLGYDDGKGFLSSLFP</sequence>